<dbReference type="HAMAP" id="MF_00422">
    <property type="entry name" value="SecE"/>
    <property type="match status" value="1"/>
</dbReference>
<keyword evidence="6 9" id="KW-1133">Transmembrane helix</keyword>
<dbReference type="RefSeq" id="WP_145363505.1">
    <property type="nucleotide sequence ID" value="NZ_CP036268.1"/>
</dbReference>
<sequence length="145" mass="16325">MAKAKAVGSIWSALLSANLYKRNQGRLVRQVTVLSLCAVIFIGCYILSQGPLADRFDETWISVGIPTLLAVVGAWIAFRVVNYPKFADFLVSVEAEMDKVSWPSRAELYRSTIVVIAVMFLLAGMLFLYDTIWLWLFRAINVVKF</sequence>
<keyword evidence="5 9" id="KW-0653">Protein transport</keyword>
<proteinExistence type="inferred from homology"/>
<evidence type="ECO:0000313" key="10">
    <source>
        <dbReference type="EMBL" id="QDT37390.1"/>
    </source>
</evidence>
<keyword evidence="4 9" id="KW-0812">Transmembrane</keyword>
<comment type="caution">
    <text evidence="9">Lacks conserved residue(s) required for the propagation of feature annotation.</text>
</comment>
<dbReference type="AlphaFoldDB" id="A0A517R0N2"/>
<dbReference type="GO" id="GO:0008320">
    <property type="term" value="F:protein transmembrane transporter activity"/>
    <property type="evidence" value="ECO:0007669"/>
    <property type="project" value="UniProtKB-UniRule"/>
</dbReference>
<keyword evidence="7 9" id="KW-0811">Translocation</keyword>
<keyword evidence="3 9" id="KW-1003">Cell membrane</keyword>
<organism evidence="10 11">
    <name type="scientific">Stratiformator vulcanicus</name>
    <dbReference type="NCBI Taxonomy" id="2527980"/>
    <lineage>
        <taxon>Bacteria</taxon>
        <taxon>Pseudomonadati</taxon>
        <taxon>Planctomycetota</taxon>
        <taxon>Planctomycetia</taxon>
        <taxon>Planctomycetales</taxon>
        <taxon>Planctomycetaceae</taxon>
        <taxon>Stratiformator</taxon>
    </lineage>
</organism>
<evidence type="ECO:0000256" key="8">
    <source>
        <dbReference type="ARBA" id="ARBA00023136"/>
    </source>
</evidence>
<dbReference type="PANTHER" id="PTHR33910">
    <property type="entry name" value="PROTEIN TRANSLOCASE SUBUNIT SECE"/>
    <property type="match status" value="1"/>
</dbReference>
<dbReference type="Gene3D" id="1.20.5.1030">
    <property type="entry name" value="Preprotein translocase secy subunit"/>
    <property type="match status" value="1"/>
</dbReference>
<evidence type="ECO:0000256" key="1">
    <source>
        <dbReference type="ARBA" id="ARBA00004370"/>
    </source>
</evidence>
<dbReference type="Proteomes" id="UP000317318">
    <property type="component" value="Chromosome"/>
</dbReference>
<gene>
    <name evidence="9" type="primary">secE</name>
    <name evidence="10" type="ORF">Pan189_17690</name>
</gene>
<evidence type="ECO:0000256" key="9">
    <source>
        <dbReference type="HAMAP-Rule" id="MF_00422"/>
    </source>
</evidence>
<evidence type="ECO:0000256" key="6">
    <source>
        <dbReference type="ARBA" id="ARBA00022989"/>
    </source>
</evidence>
<comment type="subcellular location">
    <subcellularLocation>
        <location evidence="1">Membrane</location>
    </subcellularLocation>
</comment>
<comment type="function">
    <text evidence="9">Essential subunit of the Sec protein translocation channel SecYEG. Clamps together the 2 halves of SecY. May contact the channel plug during translocation.</text>
</comment>
<accession>A0A517R0N2</accession>
<keyword evidence="11" id="KW-1185">Reference proteome</keyword>
<reference evidence="10 11" key="1">
    <citation type="submission" date="2019-02" db="EMBL/GenBank/DDBJ databases">
        <title>Deep-cultivation of Planctomycetes and their phenomic and genomic characterization uncovers novel biology.</title>
        <authorList>
            <person name="Wiegand S."/>
            <person name="Jogler M."/>
            <person name="Boedeker C."/>
            <person name="Pinto D."/>
            <person name="Vollmers J."/>
            <person name="Rivas-Marin E."/>
            <person name="Kohn T."/>
            <person name="Peeters S.H."/>
            <person name="Heuer A."/>
            <person name="Rast P."/>
            <person name="Oberbeckmann S."/>
            <person name="Bunk B."/>
            <person name="Jeske O."/>
            <person name="Meyerdierks A."/>
            <person name="Storesund J.E."/>
            <person name="Kallscheuer N."/>
            <person name="Luecker S."/>
            <person name="Lage O.M."/>
            <person name="Pohl T."/>
            <person name="Merkel B.J."/>
            <person name="Hornburger P."/>
            <person name="Mueller R.-W."/>
            <person name="Bruemmer F."/>
            <person name="Labrenz M."/>
            <person name="Spormann A.M."/>
            <person name="Op den Camp H."/>
            <person name="Overmann J."/>
            <person name="Amann R."/>
            <person name="Jetten M.S.M."/>
            <person name="Mascher T."/>
            <person name="Medema M.H."/>
            <person name="Devos D.P."/>
            <person name="Kaster A.-K."/>
            <person name="Ovreas L."/>
            <person name="Rohde M."/>
            <person name="Galperin M.Y."/>
            <person name="Jogler C."/>
        </authorList>
    </citation>
    <scope>NUCLEOTIDE SEQUENCE [LARGE SCALE GENOMIC DNA]</scope>
    <source>
        <strain evidence="10 11">Pan189</strain>
    </source>
</reference>
<name>A0A517R0N2_9PLAN</name>
<dbReference type="GO" id="GO:0009306">
    <property type="term" value="P:protein secretion"/>
    <property type="evidence" value="ECO:0007669"/>
    <property type="project" value="UniProtKB-UniRule"/>
</dbReference>
<dbReference type="KEGG" id="svp:Pan189_17690"/>
<feature type="transmembrane region" description="Helical" evidence="9">
    <location>
        <begin position="60"/>
        <end position="78"/>
    </location>
</feature>
<dbReference type="InterPro" id="IPR005807">
    <property type="entry name" value="SecE_bac"/>
</dbReference>
<dbReference type="OrthoDB" id="284370at2"/>
<evidence type="ECO:0000256" key="3">
    <source>
        <dbReference type="ARBA" id="ARBA00022475"/>
    </source>
</evidence>
<dbReference type="GO" id="GO:0043952">
    <property type="term" value="P:protein transport by the Sec complex"/>
    <property type="evidence" value="ECO:0007669"/>
    <property type="project" value="UniProtKB-UniRule"/>
</dbReference>
<feature type="transmembrane region" description="Helical" evidence="9">
    <location>
        <begin position="27"/>
        <end position="48"/>
    </location>
</feature>
<dbReference type="GO" id="GO:0065002">
    <property type="term" value="P:intracellular protein transmembrane transport"/>
    <property type="evidence" value="ECO:0007669"/>
    <property type="project" value="UniProtKB-UniRule"/>
</dbReference>
<dbReference type="NCBIfam" id="TIGR00964">
    <property type="entry name" value="secE_bact"/>
    <property type="match status" value="1"/>
</dbReference>
<comment type="similarity">
    <text evidence="9">Belongs to the SecE/SEC61-gamma family.</text>
</comment>
<evidence type="ECO:0000256" key="2">
    <source>
        <dbReference type="ARBA" id="ARBA00022448"/>
    </source>
</evidence>
<feature type="transmembrane region" description="Helical" evidence="9">
    <location>
        <begin position="113"/>
        <end position="136"/>
    </location>
</feature>
<dbReference type="PANTHER" id="PTHR33910:SF1">
    <property type="entry name" value="PROTEIN TRANSLOCASE SUBUNIT SECE"/>
    <property type="match status" value="1"/>
</dbReference>
<dbReference type="InterPro" id="IPR038379">
    <property type="entry name" value="SecE_sf"/>
</dbReference>
<evidence type="ECO:0000256" key="7">
    <source>
        <dbReference type="ARBA" id="ARBA00023010"/>
    </source>
</evidence>
<dbReference type="Pfam" id="PF00584">
    <property type="entry name" value="SecE"/>
    <property type="match status" value="1"/>
</dbReference>
<dbReference type="InterPro" id="IPR001901">
    <property type="entry name" value="Translocase_SecE/Sec61-g"/>
</dbReference>
<evidence type="ECO:0000256" key="4">
    <source>
        <dbReference type="ARBA" id="ARBA00022692"/>
    </source>
</evidence>
<evidence type="ECO:0000313" key="11">
    <source>
        <dbReference type="Proteomes" id="UP000317318"/>
    </source>
</evidence>
<keyword evidence="8 9" id="KW-0472">Membrane</keyword>
<dbReference type="GO" id="GO:0006605">
    <property type="term" value="P:protein targeting"/>
    <property type="evidence" value="ECO:0007669"/>
    <property type="project" value="UniProtKB-UniRule"/>
</dbReference>
<evidence type="ECO:0000256" key="5">
    <source>
        <dbReference type="ARBA" id="ARBA00022927"/>
    </source>
</evidence>
<dbReference type="GO" id="GO:0005886">
    <property type="term" value="C:plasma membrane"/>
    <property type="evidence" value="ECO:0007669"/>
    <property type="project" value="UniProtKB-UniRule"/>
</dbReference>
<comment type="subunit">
    <text evidence="9">Component of the Sec protein translocase complex. Heterotrimer consisting of SecY, SecE and SecG subunits. The heterotrimers can form oligomers, although 1 heterotrimer is thought to be able to translocate proteins. Interacts with the ribosome. Interacts with SecDF, and other proteins may be involved. Interacts with SecA.</text>
</comment>
<keyword evidence="2 9" id="KW-0813">Transport</keyword>
<protein>
    <recommendedName>
        <fullName evidence="9">Protein translocase subunit SecE</fullName>
    </recommendedName>
</protein>
<dbReference type="EMBL" id="CP036268">
    <property type="protein sequence ID" value="QDT37390.1"/>
    <property type="molecule type" value="Genomic_DNA"/>
</dbReference>